<dbReference type="Proteomes" id="UP000633136">
    <property type="component" value="Unassembled WGS sequence"/>
</dbReference>
<proteinExistence type="inferred from homology"/>
<dbReference type="Pfam" id="PF13561">
    <property type="entry name" value="adh_short_C2"/>
    <property type="match status" value="1"/>
</dbReference>
<feature type="region of interest" description="Disordered" evidence="3">
    <location>
        <begin position="1"/>
        <end position="49"/>
    </location>
</feature>
<gene>
    <name evidence="4" type="ORF">GCM10011401_19130</name>
</gene>
<evidence type="ECO:0000313" key="5">
    <source>
        <dbReference type="Proteomes" id="UP000633136"/>
    </source>
</evidence>
<evidence type="ECO:0000256" key="2">
    <source>
        <dbReference type="ARBA" id="ARBA00023002"/>
    </source>
</evidence>
<protein>
    <submittedName>
        <fullName evidence="4">Oxidoreductase</fullName>
    </submittedName>
</protein>
<keyword evidence="2" id="KW-0560">Oxidoreductase</keyword>
<evidence type="ECO:0000313" key="4">
    <source>
        <dbReference type="EMBL" id="GGE72303.1"/>
    </source>
</evidence>
<accession>A0A917AV07</accession>
<dbReference type="AlphaFoldDB" id="A0A917AV07"/>
<dbReference type="InterPro" id="IPR036291">
    <property type="entry name" value="NAD(P)-bd_dom_sf"/>
</dbReference>
<evidence type="ECO:0000256" key="3">
    <source>
        <dbReference type="SAM" id="MobiDB-lite"/>
    </source>
</evidence>
<comment type="similarity">
    <text evidence="1">Belongs to the short-chain dehydrogenases/reductases (SDR) family.</text>
</comment>
<dbReference type="RefSeq" id="WP_188685109.1">
    <property type="nucleotide sequence ID" value="NZ_BMIS01000008.1"/>
</dbReference>
<dbReference type="EMBL" id="BMIS01000008">
    <property type="protein sequence ID" value="GGE72303.1"/>
    <property type="molecule type" value="Genomic_DNA"/>
</dbReference>
<comment type="caution">
    <text evidence="4">The sequence shown here is derived from an EMBL/GenBank/DDBJ whole genome shotgun (WGS) entry which is preliminary data.</text>
</comment>
<dbReference type="Gene3D" id="3.40.50.720">
    <property type="entry name" value="NAD(P)-binding Rossmann-like Domain"/>
    <property type="match status" value="1"/>
</dbReference>
<evidence type="ECO:0000256" key="1">
    <source>
        <dbReference type="ARBA" id="ARBA00006484"/>
    </source>
</evidence>
<organism evidence="4 5">
    <name type="scientific">Nesterenkonia cremea</name>
    <dbReference type="NCBI Taxonomy" id="1882340"/>
    <lineage>
        <taxon>Bacteria</taxon>
        <taxon>Bacillati</taxon>
        <taxon>Actinomycetota</taxon>
        <taxon>Actinomycetes</taxon>
        <taxon>Micrococcales</taxon>
        <taxon>Micrococcaceae</taxon>
        <taxon>Nesterenkonia</taxon>
    </lineage>
</organism>
<dbReference type="FunFam" id="3.40.50.720:FF:000084">
    <property type="entry name" value="Short-chain dehydrogenase reductase"/>
    <property type="match status" value="1"/>
</dbReference>
<dbReference type="PANTHER" id="PTHR48107">
    <property type="entry name" value="NADPH-DEPENDENT ALDEHYDE REDUCTASE-LIKE PROTEIN, CHLOROPLASTIC-RELATED"/>
    <property type="match status" value="1"/>
</dbReference>
<dbReference type="GO" id="GO:0016614">
    <property type="term" value="F:oxidoreductase activity, acting on CH-OH group of donors"/>
    <property type="evidence" value="ECO:0007669"/>
    <property type="project" value="UniProtKB-ARBA"/>
</dbReference>
<dbReference type="PANTHER" id="PTHR48107:SF16">
    <property type="entry name" value="NADPH-DEPENDENT ALDEHYDE REDUCTASE 1, CHLOROPLASTIC"/>
    <property type="match status" value="1"/>
</dbReference>
<keyword evidence="5" id="KW-1185">Reference proteome</keyword>
<dbReference type="InterPro" id="IPR002347">
    <property type="entry name" value="SDR_fam"/>
</dbReference>
<dbReference type="SUPFAM" id="SSF51735">
    <property type="entry name" value="NAD(P)-binding Rossmann-fold domains"/>
    <property type="match status" value="1"/>
</dbReference>
<dbReference type="PRINTS" id="PR00081">
    <property type="entry name" value="GDHRDH"/>
</dbReference>
<reference evidence="4" key="2">
    <citation type="submission" date="2020-09" db="EMBL/GenBank/DDBJ databases">
        <authorList>
            <person name="Sun Q."/>
            <person name="Zhou Y."/>
        </authorList>
    </citation>
    <scope>NUCLEOTIDE SEQUENCE</scope>
    <source>
        <strain evidence="4">CGMCC 1.15388</strain>
    </source>
</reference>
<feature type="compositionally biased region" description="Basic and acidic residues" evidence="3">
    <location>
        <begin position="36"/>
        <end position="49"/>
    </location>
</feature>
<sequence length="296" mass="31204">MTEQTQQDPRSKHRSEEMPAHEDIGQPGLTSETEPSPDHGEKTWVGHGRLEGRKTLITGGDSGIGRAVAIAFAREGADVAINYLPEEQEDAESTAALIREAGRQAFLYPQDILEPGAAEHLVSDALADLGGLDVLILNAAYQKARTGIDETDIDEVKKVFDTNLVAHIAFAKAAVPHLQPGASIIVTTSIQAVGPKPPLFDYAMTKAAQVAFIESIAAELAEMGIRVNGVAPGPIWTPLIPATGFGEEAVEQFGQDTPLGRPGQPAELAGAYVYLASEEASYVSGSVIPVTGGKGF</sequence>
<feature type="compositionally biased region" description="Basic and acidic residues" evidence="3">
    <location>
        <begin position="14"/>
        <end position="24"/>
    </location>
</feature>
<name>A0A917AV07_9MICC</name>
<reference evidence="4" key="1">
    <citation type="journal article" date="2014" name="Int. J. Syst. Evol. Microbiol.">
        <title>Complete genome sequence of Corynebacterium casei LMG S-19264T (=DSM 44701T), isolated from a smear-ripened cheese.</title>
        <authorList>
            <consortium name="US DOE Joint Genome Institute (JGI-PGF)"/>
            <person name="Walter F."/>
            <person name="Albersmeier A."/>
            <person name="Kalinowski J."/>
            <person name="Ruckert C."/>
        </authorList>
    </citation>
    <scope>NUCLEOTIDE SEQUENCE</scope>
    <source>
        <strain evidence="4">CGMCC 1.15388</strain>
    </source>
</reference>